<accession>A0A078B3D7</accession>
<proteinExistence type="predicted"/>
<name>A0A078B3D7_STYLE</name>
<feature type="compositionally biased region" description="Polar residues" evidence="1">
    <location>
        <begin position="849"/>
        <end position="867"/>
    </location>
</feature>
<evidence type="ECO:0000256" key="1">
    <source>
        <dbReference type="SAM" id="MobiDB-lite"/>
    </source>
</evidence>
<evidence type="ECO:0000313" key="3">
    <source>
        <dbReference type="Proteomes" id="UP000039865"/>
    </source>
</evidence>
<feature type="region of interest" description="Disordered" evidence="1">
    <location>
        <begin position="342"/>
        <end position="374"/>
    </location>
</feature>
<feature type="region of interest" description="Disordered" evidence="1">
    <location>
        <begin position="296"/>
        <end position="317"/>
    </location>
</feature>
<reference evidence="2 3" key="1">
    <citation type="submission" date="2014-06" db="EMBL/GenBank/DDBJ databases">
        <authorList>
            <person name="Swart Estienne"/>
        </authorList>
    </citation>
    <scope>NUCLEOTIDE SEQUENCE [LARGE SCALE GENOMIC DNA]</scope>
    <source>
        <strain evidence="2 3">130c</strain>
    </source>
</reference>
<dbReference type="InParanoid" id="A0A078B3D7"/>
<dbReference type="OrthoDB" id="327360at2759"/>
<dbReference type="Proteomes" id="UP000039865">
    <property type="component" value="Unassembled WGS sequence"/>
</dbReference>
<keyword evidence="3" id="KW-1185">Reference proteome</keyword>
<evidence type="ECO:0000313" key="2">
    <source>
        <dbReference type="EMBL" id="CDW88018.1"/>
    </source>
</evidence>
<feature type="region of interest" description="Disordered" evidence="1">
    <location>
        <begin position="768"/>
        <end position="887"/>
    </location>
</feature>
<dbReference type="AlphaFoldDB" id="A0A078B3D7"/>
<dbReference type="OMA" id="CFFENIS"/>
<feature type="region of interest" description="Disordered" evidence="1">
    <location>
        <begin position="543"/>
        <end position="573"/>
    </location>
</feature>
<organism evidence="2 3">
    <name type="scientific">Stylonychia lemnae</name>
    <name type="common">Ciliate</name>
    <dbReference type="NCBI Taxonomy" id="5949"/>
    <lineage>
        <taxon>Eukaryota</taxon>
        <taxon>Sar</taxon>
        <taxon>Alveolata</taxon>
        <taxon>Ciliophora</taxon>
        <taxon>Intramacronucleata</taxon>
        <taxon>Spirotrichea</taxon>
        <taxon>Stichotrichia</taxon>
        <taxon>Sporadotrichida</taxon>
        <taxon>Oxytrichidae</taxon>
        <taxon>Stylonychinae</taxon>
        <taxon>Stylonychia</taxon>
    </lineage>
</organism>
<feature type="compositionally biased region" description="Polar residues" evidence="1">
    <location>
        <begin position="828"/>
        <end position="839"/>
    </location>
</feature>
<protein>
    <submittedName>
        <fullName evidence="2">Uncharacterized protein</fullName>
    </submittedName>
</protein>
<feature type="compositionally biased region" description="Basic and acidic residues" evidence="1">
    <location>
        <begin position="359"/>
        <end position="373"/>
    </location>
</feature>
<feature type="compositionally biased region" description="Polar residues" evidence="1">
    <location>
        <begin position="808"/>
        <end position="818"/>
    </location>
</feature>
<feature type="compositionally biased region" description="Polar residues" evidence="1">
    <location>
        <begin position="548"/>
        <end position="565"/>
    </location>
</feature>
<gene>
    <name evidence="2" type="primary">Contig3516.g3757</name>
    <name evidence="2" type="ORF">STYLEM_17133</name>
</gene>
<dbReference type="EMBL" id="CCKQ01016140">
    <property type="protein sequence ID" value="CDW88018.1"/>
    <property type="molecule type" value="Genomic_DNA"/>
</dbReference>
<sequence>MQPFDTDQVEIQSDALCFFENISGSNSQVNSQKNNSSGYDNAYNIRTTNIAVDEYHLFQNNLRQQQHQHQLNHKNTKKIVINPAVIGIDESHADQIGQRASNSIPNIKINKAVIKHQDKQDIKDRYSERNDDDQKEIWPQFEDQTCSIKKSNERRKYKTNEGLNNNTQGLNDQMNSLKHDDSNLYTTININIEDKYPLSHQTMNHTDTTFVDQDSTPFNENDRIMSQEIQIHQKQYLLRPQTHHQTLQNQSFSDNESGVNNEVQTQYDQRIPHQIHLQNEDIHIQSMEISILNDQQQNRSNYQSDNRSNSSNQNQINNNQTYQHHQHQNENQITNNSISVIRSSQRKISHTDMSSKLPQRIEQRRINTQEKQSRNKLINQTQSMKQRAMMSQKNPQIYNQNIDGEYAGRAGSQQSRTINTDKGYIVSGGRHVSTAVSSQIKQRNNITSEQSTKNKIKQLIEKRKINLFAEENQRSMLEFNPDVQISKQYEMNNQLYTQYKNQQLNNVKQIKIADYYNNNKGDNSVRGKTFKEMMLRSLMYRKDKNSHRQSTSPYHDNLQTNQSILDTKRSQEEEQVDKMLNTTDIMNFNLQNQNNVMQKQGVLDIDKMYQKIINKLAEEKKDAKLPINPMNDLLTSNNNTAHDNGVDQQLEADAVDLSRLNESLFDDQSSMYDNSFRGQQSILKSRLQKRLNLSKQIVSESIKEENGIYQTGDESAKNHINSIRFQESENVDEKQSKTIMDHYYQISKIYQNNQEFVKMKRQFQQQSYDRPFSFSHQRDINKLKDKRKSSDEQNNNLTGSLAERNIKNDNSINITLDQNVPKMKGTHARQSYSQNNSLPRFNYKHRNNYMFNHQDSDSKSIQNNYTNPEDLGSGVENSHREKDLRKQKYDKNLQNNIDWNDCLLKKYIDTPNQHELQYINDNSLYSNEDIDYMINMVRLNEKAFERSNTLSQIHNKTLNTIQKLCSDIQLDKVAIKIQFFYADRDSKTLQKLLLRCKEFFVIRVRIIKILKLISEREAFMTSLKDIIRNFNEQDENDLSYKNSDKSVQLRQLNYNINVVSEELVKLILSFLCEYHKYFGKNYLEVARREAKEIAEVLLIIKGD</sequence>
<feature type="compositionally biased region" description="Basic and acidic residues" evidence="1">
    <location>
        <begin position="877"/>
        <end position="887"/>
    </location>
</feature>
<feature type="compositionally biased region" description="Basic and acidic residues" evidence="1">
    <location>
        <begin position="776"/>
        <end position="791"/>
    </location>
</feature>